<gene>
    <name evidence="2" type="ORF">C9I99_00820</name>
</gene>
<dbReference type="AlphaFoldDB" id="A0A2T3J2V6"/>
<dbReference type="OrthoDB" id="5828995at2"/>
<protein>
    <submittedName>
        <fullName evidence="2">Uncharacterized protein</fullName>
    </submittedName>
</protein>
<organism evidence="2 3">
    <name type="scientific">Photobacterium lutimaris</name>
    <dbReference type="NCBI Taxonomy" id="388278"/>
    <lineage>
        <taxon>Bacteria</taxon>
        <taxon>Pseudomonadati</taxon>
        <taxon>Pseudomonadota</taxon>
        <taxon>Gammaproteobacteria</taxon>
        <taxon>Vibrionales</taxon>
        <taxon>Vibrionaceae</taxon>
        <taxon>Photobacterium</taxon>
    </lineage>
</organism>
<feature type="region of interest" description="Disordered" evidence="1">
    <location>
        <begin position="94"/>
        <end position="114"/>
    </location>
</feature>
<comment type="caution">
    <text evidence="2">The sequence shown here is derived from an EMBL/GenBank/DDBJ whole genome shotgun (WGS) entry which is preliminary data.</text>
</comment>
<dbReference type="Proteomes" id="UP000241222">
    <property type="component" value="Unassembled WGS sequence"/>
</dbReference>
<evidence type="ECO:0000313" key="3">
    <source>
        <dbReference type="Proteomes" id="UP000241222"/>
    </source>
</evidence>
<sequence length="114" mass="13142">MFAIIQFFKRRAIRQYIKILSPILLKSYGPRESYTKGQISAMLQHSSLSLRYQKYAFALFGDLYPDQHHELSQRLFDGHAFNALQVIAIAKPSGWKGSANTDNLSNHYGQNSRY</sequence>
<evidence type="ECO:0000256" key="1">
    <source>
        <dbReference type="SAM" id="MobiDB-lite"/>
    </source>
</evidence>
<dbReference type="Pfam" id="PF20196">
    <property type="entry name" value="DUF6559"/>
    <property type="match status" value="1"/>
</dbReference>
<name>A0A2T3J2V6_9GAMM</name>
<proteinExistence type="predicted"/>
<feature type="compositionally biased region" description="Polar residues" evidence="1">
    <location>
        <begin position="98"/>
        <end position="114"/>
    </location>
</feature>
<evidence type="ECO:0000313" key="2">
    <source>
        <dbReference type="EMBL" id="PSU35596.1"/>
    </source>
</evidence>
<keyword evidence="3" id="KW-1185">Reference proteome</keyword>
<dbReference type="RefSeq" id="WP_107346951.1">
    <property type="nucleotide sequence ID" value="NZ_PYMH01000001.1"/>
</dbReference>
<reference evidence="2 3" key="1">
    <citation type="submission" date="2018-03" db="EMBL/GenBank/DDBJ databases">
        <title>Whole genome sequencing of Histamine producing bacteria.</title>
        <authorList>
            <person name="Butler K."/>
        </authorList>
    </citation>
    <scope>NUCLEOTIDE SEQUENCE [LARGE SCALE GENOMIC DNA]</scope>
    <source>
        <strain evidence="2 3">JCM 13586</strain>
    </source>
</reference>
<accession>A0A2T3J2V6</accession>
<dbReference type="InterPro" id="IPR046689">
    <property type="entry name" value="DUF6559"/>
</dbReference>
<dbReference type="EMBL" id="PYMH01000001">
    <property type="protein sequence ID" value="PSU35596.1"/>
    <property type="molecule type" value="Genomic_DNA"/>
</dbReference>